<dbReference type="GO" id="GO:0050136">
    <property type="term" value="F:NADH dehydrogenase (quinone) (non-electrogenic) activity"/>
    <property type="evidence" value="ECO:0007669"/>
    <property type="project" value="UniProtKB-UniRule"/>
</dbReference>
<keyword evidence="3" id="KW-0472">Membrane</keyword>
<name>A0A1F7WSI0_9BACT</name>
<dbReference type="PANTHER" id="PTHR10884">
    <property type="entry name" value="NADH DEHYDROGENASE UBIQUINONE IRON-SULFUR PROTEIN 3"/>
    <property type="match status" value="1"/>
</dbReference>
<accession>A0A1F7WSI0</accession>
<dbReference type="STRING" id="1817813.A2008_08125"/>
<dbReference type="PROSITE" id="PS00542">
    <property type="entry name" value="COMPLEX1_30K"/>
    <property type="match status" value="1"/>
</dbReference>
<sequence length="181" mass="21438">MSLEDIKQRLKKEFANDKTLLAWSERGRDYAFIARDKILNAAAILRDEFAFDFLMDLFCVDYLTYSTPLPDGDRYEIITHLYSSKTNERLFIKTYYSADDPSAESLTGLYPAANWFEREAFDMYGIIFKNHPDLRRILMYDGFEGHPLRKDYDIKKRQPLAVLIKKERSVFEDELRGEKFE</sequence>
<evidence type="ECO:0000313" key="7">
    <source>
        <dbReference type="EMBL" id="OGM05732.1"/>
    </source>
</evidence>
<evidence type="ECO:0000256" key="2">
    <source>
        <dbReference type="ARBA" id="ARBA00022448"/>
    </source>
</evidence>
<evidence type="ECO:0000259" key="6">
    <source>
        <dbReference type="Pfam" id="PF00329"/>
    </source>
</evidence>
<comment type="catalytic activity">
    <reaction evidence="3 5">
        <text>a quinone + NADH + 5 H(+)(in) = a quinol + NAD(+) + 4 H(+)(out)</text>
        <dbReference type="Rhea" id="RHEA:57888"/>
        <dbReference type="ChEBI" id="CHEBI:15378"/>
        <dbReference type="ChEBI" id="CHEBI:24646"/>
        <dbReference type="ChEBI" id="CHEBI:57540"/>
        <dbReference type="ChEBI" id="CHEBI:57945"/>
        <dbReference type="ChEBI" id="CHEBI:132124"/>
    </reaction>
</comment>
<dbReference type="Proteomes" id="UP000178735">
    <property type="component" value="Unassembled WGS sequence"/>
</dbReference>
<comment type="function">
    <text evidence="3">NDH-1 shuttles electrons from NADH, via FMN and iron-sulfur (Fe-S) centers, to quinones in the respiratory chain. The immediate electron acceptor for the enzyme in this species is believed to be ubiquinone. Couples the redox reaction to proton translocation (for every two electrons transferred, four hydrogen ions are translocated across the cytoplasmic membrane), and thus conserves the redox energy in a proton gradient.</text>
</comment>
<comment type="caution">
    <text evidence="7">The sequence shown here is derived from an EMBL/GenBank/DDBJ whole genome shotgun (WGS) entry which is preliminary data.</text>
</comment>
<dbReference type="InterPro" id="IPR010218">
    <property type="entry name" value="NADH_DH_suC"/>
</dbReference>
<dbReference type="NCBIfam" id="TIGR01961">
    <property type="entry name" value="NuoC_fam"/>
    <property type="match status" value="1"/>
</dbReference>
<keyword evidence="3 5" id="KW-0874">Quinone</keyword>
<dbReference type="AlphaFoldDB" id="A0A1F7WSI0"/>
<dbReference type="Pfam" id="PF00329">
    <property type="entry name" value="Complex1_30kDa"/>
    <property type="match status" value="1"/>
</dbReference>
<dbReference type="EC" id="7.1.1.-" evidence="3"/>
<protein>
    <recommendedName>
        <fullName evidence="3">NADH-quinone oxidoreductase subunit C</fullName>
        <ecNumber evidence="3">7.1.1.-</ecNumber>
    </recommendedName>
    <alternativeName>
        <fullName evidence="3">NADH dehydrogenase I subunit C</fullName>
    </alternativeName>
    <alternativeName>
        <fullName evidence="3">NDH-1 subunit C</fullName>
    </alternativeName>
</protein>
<dbReference type="InterPro" id="IPR020396">
    <property type="entry name" value="NADH_UbQ_OxRdtase_CS"/>
</dbReference>
<dbReference type="Gene3D" id="3.30.460.80">
    <property type="entry name" value="NADH:ubiquinone oxidoreductase, 30kDa subunit"/>
    <property type="match status" value="1"/>
</dbReference>
<dbReference type="EMBL" id="MGFH01000101">
    <property type="protein sequence ID" value="OGM05732.1"/>
    <property type="molecule type" value="Genomic_DNA"/>
</dbReference>
<evidence type="ECO:0000256" key="4">
    <source>
        <dbReference type="RuleBase" id="RU003456"/>
    </source>
</evidence>
<dbReference type="SUPFAM" id="SSF143243">
    <property type="entry name" value="Nqo5-like"/>
    <property type="match status" value="1"/>
</dbReference>
<evidence type="ECO:0000256" key="1">
    <source>
        <dbReference type="ARBA" id="ARBA00007569"/>
    </source>
</evidence>
<dbReference type="InterPro" id="IPR037232">
    <property type="entry name" value="NADH_quin_OxRdtase_su_C/D-like"/>
</dbReference>
<comment type="subcellular location">
    <subcellularLocation>
        <location evidence="3">Cell membrane</location>
        <topology evidence="3">Peripheral membrane protein</topology>
        <orientation evidence="3">Cytoplasmic side</orientation>
    </subcellularLocation>
</comment>
<dbReference type="PANTHER" id="PTHR10884:SF14">
    <property type="entry name" value="NADH DEHYDROGENASE [UBIQUINONE] IRON-SULFUR PROTEIN 3, MITOCHONDRIAL"/>
    <property type="match status" value="1"/>
</dbReference>
<feature type="domain" description="NADH:ubiquinone oxidoreductase 30kDa subunit" evidence="6">
    <location>
        <begin position="33"/>
        <end position="157"/>
    </location>
</feature>
<gene>
    <name evidence="3" type="primary">nuoC</name>
    <name evidence="7" type="ORF">A2008_08125</name>
</gene>
<keyword evidence="3 4" id="KW-1278">Translocase</keyword>
<reference evidence="7 8" key="1">
    <citation type="journal article" date="2016" name="Nat. Commun.">
        <title>Thousands of microbial genomes shed light on interconnected biogeochemical processes in an aquifer system.</title>
        <authorList>
            <person name="Anantharaman K."/>
            <person name="Brown C.T."/>
            <person name="Hug L.A."/>
            <person name="Sharon I."/>
            <person name="Castelle C.J."/>
            <person name="Probst A.J."/>
            <person name="Thomas B.C."/>
            <person name="Singh A."/>
            <person name="Wilkins M.J."/>
            <person name="Karaoz U."/>
            <person name="Brodie E.L."/>
            <person name="Williams K.H."/>
            <person name="Hubbard S.S."/>
            <person name="Banfield J.F."/>
        </authorList>
    </citation>
    <scope>NUCLEOTIDE SEQUENCE [LARGE SCALE GENOMIC DNA]</scope>
</reference>
<dbReference type="GO" id="GO:0005886">
    <property type="term" value="C:plasma membrane"/>
    <property type="evidence" value="ECO:0007669"/>
    <property type="project" value="UniProtKB-SubCell"/>
</dbReference>
<evidence type="ECO:0000313" key="8">
    <source>
        <dbReference type="Proteomes" id="UP000178735"/>
    </source>
</evidence>
<evidence type="ECO:0000256" key="3">
    <source>
        <dbReference type="HAMAP-Rule" id="MF_01357"/>
    </source>
</evidence>
<comment type="subunit">
    <text evidence="3">NDH-1 is composed of 14 different subunits. Subunits NuoB, C, D, E, F, and G constitute the peripheral sector of the complex.</text>
</comment>
<dbReference type="GO" id="GO:0008137">
    <property type="term" value="F:NADH dehydrogenase (ubiquinone) activity"/>
    <property type="evidence" value="ECO:0007669"/>
    <property type="project" value="InterPro"/>
</dbReference>
<comment type="similarity">
    <text evidence="1 3 4">Belongs to the complex I 30 kDa subunit family.</text>
</comment>
<keyword evidence="3 4" id="KW-0520">NAD</keyword>
<keyword evidence="3" id="KW-0830">Ubiquinone</keyword>
<dbReference type="GO" id="GO:0048038">
    <property type="term" value="F:quinone binding"/>
    <property type="evidence" value="ECO:0007669"/>
    <property type="project" value="UniProtKB-KW"/>
</dbReference>
<keyword evidence="2 3" id="KW-0813">Transport</keyword>
<keyword evidence="3" id="KW-1003">Cell membrane</keyword>
<dbReference type="HAMAP" id="MF_01357">
    <property type="entry name" value="NDH1_NuoC"/>
    <property type="match status" value="1"/>
</dbReference>
<dbReference type="InterPro" id="IPR001268">
    <property type="entry name" value="NADH_UbQ_OxRdtase_30kDa_su"/>
</dbReference>
<evidence type="ECO:0000256" key="5">
    <source>
        <dbReference type="RuleBase" id="RU003582"/>
    </source>
</evidence>
<proteinExistence type="inferred from homology"/>
<organism evidence="7 8">
    <name type="scientific">Candidatus Wallbacteria bacterium GWC2_49_35</name>
    <dbReference type="NCBI Taxonomy" id="1817813"/>
    <lineage>
        <taxon>Bacteria</taxon>
        <taxon>Candidatus Walliibacteriota</taxon>
    </lineage>
</organism>